<comment type="caution">
    <text evidence="2">The sequence shown here is derived from an EMBL/GenBank/DDBJ whole genome shotgun (WGS) entry which is preliminary data.</text>
</comment>
<accession>E2ZN26</accession>
<evidence type="ECO:0000313" key="2">
    <source>
        <dbReference type="EMBL" id="EFQ05406.1"/>
    </source>
</evidence>
<organism evidence="2 3">
    <name type="scientific">Faecalibacterium cf. prausnitzii KLE1255</name>
    <dbReference type="NCBI Taxonomy" id="748224"/>
    <lineage>
        <taxon>Bacteria</taxon>
        <taxon>Bacillati</taxon>
        <taxon>Bacillota</taxon>
        <taxon>Clostridia</taxon>
        <taxon>Eubacteriales</taxon>
        <taxon>Oscillospiraceae</taxon>
        <taxon>Faecalibacterium</taxon>
    </lineage>
</organism>
<sequence>MSIRAGVVVTITFQQVDGTPHAETGTQSHDQSLKNFDSRVEEFHSLFSFIIKRFRSFVHTRNLIVLRCITAARLIFWCTFLAGIKIKPPTESGRRERISINHNKFIIGIDFFFSVQIFFN</sequence>
<evidence type="ECO:0000256" key="1">
    <source>
        <dbReference type="SAM" id="Phobius"/>
    </source>
</evidence>
<dbReference type="AlphaFoldDB" id="E2ZN26"/>
<proteinExistence type="predicted"/>
<reference evidence="2 3" key="1">
    <citation type="submission" date="2010-08" db="EMBL/GenBank/DDBJ databases">
        <authorList>
            <person name="Weinstock G."/>
            <person name="Sodergren E."/>
            <person name="Clifton S."/>
            <person name="Fulton L."/>
            <person name="Fulton B."/>
            <person name="Courtney L."/>
            <person name="Fronick C."/>
            <person name="Harrison M."/>
            <person name="Strong C."/>
            <person name="Farmer C."/>
            <person name="Delahaunty K."/>
            <person name="Markovic C."/>
            <person name="Hall O."/>
            <person name="Minx P."/>
            <person name="Tomlinson C."/>
            <person name="Mitreva M."/>
            <person name="Hou S."/>
            <person name="Chen J."/>
            <person name="Wollam A."/>
            <person name="Pepin K.H."/>
            <person name="Johnson M."/>
            <person name="Bhonagiri V."/>
            <person name="Zhang X."/>
            <person name="Suruliraj S."/>
            <person name="Warren W."/>
            <person name="Chinwalla A."/>
            <person name="Mardis E.R."/>
            <person name="Wilson R.K."/>
        </authorList>
    </citation>
    <scope>NUCLEOTIDE SEQUENCE [LARGE SCALE GENOMIC DNA]</scope>
    <source>
        <strain evidence="2 3">KLE1255</strain>
    </source>
</reference>
<keyword evidence="1" id="KW-0812">Transmembrane</keyword>
<feature type="non-terminal residue" evidence="2">
    <location>
        <position position="120"/>
    </location>
</feature>
<protein>
    <submittedName>
        <fullName evidence="2">Uncharacterized protein</fullName>
    </submittedName>
</protein>
<evidence type="ECO:0000313" key="3">
    <source>
        <dbReference type="Proteomes" id="UP000006028"/>
    </source>
</evidence>
<feature type="transmembrane region" description="Helical" evidence="1">
    <location>
        <begin position="64"/>
        <end position="82"/>
    </location>
</feature>
<keyword evidence="1" id="KW-1133">Transmembrane helix</keyword>
<name>E2ZN26_9FIRM</name>
<dbReference type="HOGENOM" id="CLU_2054568_0_0_9"/>
<gene>
    <name evidence="2" type="ORF">HMPREF9436_03104</name>
</gene>
<dbReference type="Proteomes" id="UP000006028">
    <property type="component" value="Unassembled WGS sequence"/>
</dbReference>
<dbReference type="EMBL" id="AECU01000223">
    <property type="protein sequence ID" value="EFQ05406.1"/>
    <property type="molecule type" value="Genomic_DNA"/>
</dbReference>
<keyword evidence="1" id="KW-0472">Membrane</keyword>
<dbReference type="STRING" id="748224.HMPREF9436_03104"/>